<organism evidence="2 3">
    <name type="scientific">Aspergillus welwitschiae</name>
    <dbReference type="NCBI Taxonomy" id="1341132"/>
    <lineage>
        <taxon>Eukaryota</taxon>
        <taxon>Fungi</taxon>
        <taxon>Dikarya</taxon>
        <taxon>Ascomycota</taxon>
        <taxon>Pezizomycotina</taxon>
        <taxon>Eurotiomycetes</taxon>
        <taxon>Eurotiomycetidae</taxon>
        <taxon>Eurotiales</taxon>
        <taxon>Aspergillaceae</taxon>
        <taxon>Aspergillus</taxon>
        <taxon>Aspergillus subgen. Circumdati</taxon>
    </lineage>
</organism>
<keyword evidence="3" id="KW-1185">Reference proteome</keyword>
<dbReference type="GeneID" id="38135143"/>
<name>A0A3F3PYL8_9EURO</name>
<gene>
    <name evidence="2" type="ORF">BDQ94DRAFT_146208</name>
</gene>
<dbReference type="Proteomes" id="UP000253729">
    <property type="component" value="Unassembled WGS sequence"/>
</dbReference>
<feature type="region of interest" description="Disordered" evidence="1">
    <location>
        <begin position="1"/>
        <end position="41"/>
    </location>
</feature>
<dbReference type="AlphaFoldDB" id="A0A3F3PYL8"/>
<protein>
    <submittedName>
        <fullName evidence="2">Uncharacterized protein</fullName>
    </submittedName>
</protein>
<proteinExistence type="predicted"/>
<reference evidence="2 3" key="1">
    <citation type="submission" date="2018-07" db="EMBL/GenBank/DDBJ databases">
        <title>The genomes of Aspergillus section Nigri reveals drivers in fungal speciation.</title>
        <authorList>
            <consortium name="DOE Joint Genome Institute"/>
            <person name="Vesth T.C."/>
            <person name="Nybo J."/>
            <person name="Theobald S."/>
            <person name="Brandl J."/>
            <person name="Frisvad J.C."/>
            <person name="Nielsen K.F."/>
            <person name="Lyhne E.K."/>
            <person name="Kogle M.E."/>
            <person name="Kuo A."/>
            <person name="Riley R."/>
            <person name="Clum A."/>
            <person name="Nolan M."/>
            <person name="Lipzen A."/>
            <person name="Salamov A."/>
            <person name="Henrissat B."/>
            <person name="Wiebenga A."/>
            <person name="De vries R.P."/>
            <person name="Grigoriev I.V."/>
            <person name="Mortensen U.H."/>
            <person name="Andersen M.R."/>
            <person name="Baker S.E."/>
        </authorList>
    </citation>
    <scope>NUCLEOTIDE SEQUENCE [LARGE SCALE GENOMIC DNA]</scope>
    <source>
        <strain evidence="2 3">CBS 139.54b</strain>
    </source>
</reference>
<feature type="compositionally biased region" description="Polar residues" evidence="1">
    <location>
        <begin position="26"/>
        <end position="37"/>
    </location>
</feature>
<evidence type="ECO:0000313" key="3">
    <source>
        <dbReference type="Proteomes" id="UP000253729"/>
    </source>
</evidence>
<accession>A0A3F3PYL8</accession>
<evidence type="ECO:0000256" key="1">
    <source>
        <dbReference type="SAM" id="MobiDB-lite"/>
    </source>
</evidence>
<evidence type="ECO:0000313" key="2">
    <source>
        <dbReference type="EMBL" id="RDH32003.1"/>
    </source>
</evidence>
<dbReference type="EMBL" id="KZ852052">
    <property type="protein sequence ID" value="RDH32003.1"/>
    <property type="molecule type" value="Genomic_DNA"/>
</dbReference>
<feature type="compositionally biased region" description="Polar residues" evidence="1">
    <location>
        <begin position="1"/>
        <end position="10"/>
    </location>
</feature>
<dbReference type="RefSeq" id="XP_026625025.1">
    <property type="nucleotide sequence ID" value="XM_026766787.1"/>
</dbReference>
<sequence>MAESTESNQNLREKRGLHQCYAAPSNPRSETPLNERQMNQDDCKLYGTSDFSSNLGPAWKASSFRSGECIGIVMVERWVSRLQRDKLREITPRMKMDT</sequence>